<dbReference type="STRING" id="1202768.SAMN05216285_1513"/>
<evidence type="ECO:0000313" key="1">
    <source>
        <dbReference type="EMBL" id="SEV98259.1"/>
    </source>
</evidence>
<dbReference type="OrthoDB" id="117900at2157"/>
<protein>
    <recommendedName>
        <fullName evidence="3">GIY-YIG domain-containing protein</fullName>
    </recommendedName>
</protein>
<name>A0A1I0NBP6_9EURY</name>
<evidence type="ECO:0000313" key="2">
    <source>
        <dbReference type="Proteomes" id="UP000183275"/>
    </source>
</evidence>
<reference evidence="2" key="1">
    <citation type="submission" date="2016-10" db="EMBL/GenBank/DDBJ databases">
        <authorList>
            <person name="Varghese N."/>
        </authorList>
    </citation>
    <scope>NUCLEOTIDE SEQUENCE [LARGE SCALE GENOMIC DNA]</scope>
    <source>
        <strain evidence="2">CGMCC 1.12284</strain>
    </source>
</reference>
<accession>A0A1I0NBP6</accession>
<sequence length="284" mass="32281">MQPYYESDWLGFDWSDWVSFAPSDGYLSTAPTDEGLYRVRHQRTEGLEYIGQTGRSLRGRLRALSGCYKPEMPFTDPHVAAPCLWAVREEYGPEFEVSWITPDVAPDRSQRLAIEEALIASYRRDTGESPTANFGRIIPGYRRSSNRSGGFTGGILEEGESEPNCEPGTGPLPWTDADAILSDSWMGLDWSEPERLADAYQQIPKESGLYRIWNEDDVPPLEYIGQSGNLRSRLYRHRRNRDGDLLFSYTTLSELDAAHKRSEVETELIGAHWLACEMAPRDQF</sequence>
<dbReference type="Proteomes" id="UP000183275">
    <property type="component" value="Unassembled WGS sequence"/>
</dbReference>
<evidence type="ECO:0008006" key="3">
    <source>
        <dbReference type="Google" id="ProtNLM"/>
    </source>
</evidence>
<dbReference type="EMBL" id="FOIS01000002">
    <property type="protein sequence ID" value="SEV98259.1"/>
    <property type="molecule type" value="Genomic_DNA"/>
</dbReference>
<keyword evidence="2" id="KW-1185">Reference proteome</keyword>
<proteinExistence type="predicted"/>
<dbReference type="AlphaFoldDB" id="A0A1I0NBP6"/>
<gene>
    <name evidence="1" type="ORF">SAMN05216285_1513</name>
</gene>
<organism evidence="1 2">
    <name type="scientific">Natrinema salifodinae</name>
    <dbReference type="NCBI Taxonomy" id="1202768"/>
    <lineage>
        <taxon>Archaea</taxon>
        <taxon>Methanobacteriati</taxon>
        <taxon>Methanobacteriota</taxon>
        <taxon>Stenosarchaea group</taxon>
        <taxon>Halobacteria</taxon>
        <taxon>Halobacteriales</taxon>
        <taxon>Natrialbaceae</taxon>
        <taxon>Natrinema</taxon>
    </lineage>
</organism>